<organism evidence="1 2">
    <name type="scientific">Bacillus thuringiensis</name>
    <dbReference type="NCBI Taxonomy" id="1428"/>
    <lineage>
        <taxon>Bacteria</taxon>
        <taxon>Bacillati</taxon>
        <taxon>Bacillota</taxon>
        <taxon>Bacilli</taxon>
        <taxon>Bacillales</taxon>
        <taxon>Bacillaceae</taxon>
        <taxon>Bacillus</taxon>
        <taxon>Bacillus cereus group</taxon>
    </lineage>
</organism>
<evidence type="ECO:0000313" key="2">
    <source>
        <dbReference type="Proteomes" id="UP000191057"/>
    </source>
</evidence>
<evidence type="ECO:0000313" key="1">
    <source>
        <dbReference type="EMBL" id="AQY42354.1"/>
    </source>
</evidence>
<sequence length="94" mass="10977">MKTRREQLAYMTGLVEYSGDPGLESAYQFGLKNGIKENIHVGLRPKGDQHAEWLMGQLMNLKLVKNRRRVKVPYLMVFHQTINACMKFLHEEEN</sequence>
<gene>
    <name evidence="1" type="ORF">B4918_31095</name>
</gene>
<keyword evidence="1" id="KW-0614">Plasmid</keyword>
<name>A0A9W3XMA2_BACTU</name>
<dbReference type="Proteomes" id="UP000191057">
    <property type="component" value="Plasmid unnamed1"/>
</dbReference>
<dbReference type="RefSeq" id="WP_079246392.1">
    <property type="nucleotide sequence ID" value="NZ_JARSYF010000044.1"/>
</dbReference>
<dbReference type="AlphaFoldDB" id="A0A9W3XMA2"/>
<dbReference type="EMBL" id="CP020003">
    <property type="protein sequence ID" value="AQY42354.1"/>
    <property type="molecule type" value="Genomic_DNA"/>
</dbReference>
<geneLocation type="plasmid" evidence="1 2">
    <name>unnamed1</name>
</geneLocation>
<protein>
    <submittedName>
        <fullName evidence="1">Uncharacterized protein</fullName>
    </submittedName>
</protein>
<proteinExistence type="predicted"/>
<reference evidence="1 2" key="1">
    <citation type="submission" date="2017-03" db="EMBL/GenBank/DDBJ databases">
        <title>Complete genome sequence of Bacillus thuringiensis L-7601, a novel melanin producing strain.</title>
        <authorList>
            <person name="Cai J."/>
            <person name="Cao Z."/>
            <person name="Tan T."/>
        </authorList>
    </citation>
    <scope>NUCLEOTIDE SEQUENCE [LARGE SCALE GENOMIC DNA]</scope>
    <source>
        <strain evidence="1 2">L-7601</strain>
        <plasmid evidence="1 2">unnamed1</plasmid>
    </source>
</reference>
<accession>A0A9W3XMA2</accession>